<proteinExistence type="predicted"/>
<dbReference type="AlphaFoldDB" id="A0A1H2C7B4"/>
<protein>
    <submittedName>
        <fullName evidence="1">Uncharacterized protein</fullName>
    </submittedName>
</protein>
<reference evidence="1 2" key="1">
    <citation type="submission" date="2016-10" db="EMBL/GenBank/DDBJ databases">
        <authorList>
            <person name="de Groot N.N."/>
        </authorList>
    </citation>
    <scope>NUCLEOTIDE SEQUENCE [LARGE SCALE GENOMIC DNA]</scope>
    <source>
        <strain evidence="1 2">MP1X4</strain>
    </source>
</reference>
<name>A0A1H2C7B4_MUCMA</name>
<dbReference type="EMBL" id="LT629740">
    <property type="protein sequence ID" value="SDT66249.1"/>
    <property type="molecule type" value="Genomic_DNA"/>
</dbReference>
<gene>
    <name evidence="1" type="ORF">SAMN05216490_4689</name>
</gene>
<keyword evidence="2" id="KW-1185">Reference proteome</keyword>
<organism evidence="1 2">
    <name type="scientific">Mucilaginibacter mallensis</name>
    <dbReference type="NCBI Taxonomy" id="652787"/>
    <lineage>
        <taxon>Bacteria</taxon>
        <taxon>Pseudomonadati</taxon>
        <taxon>Bacteroidota</taxon>
        <taxon>Sphingobacteriia</taxon>
        <taxon>Sphingobacteriales</taxon>
        <taxon>Sphingobacteriaceae</taxon>
        <taxon>Mucilaginibacter</taxon>
    </lineage>
</organism>
<dbReference type="Proteomes" id="UP000199679">
    <property type="component" value="Chromosome I"/>
</dbReference>
<evidence type="ECO:0000313" key="2">
    <source>
        <dbReference type="Proteomes" id="UP000199679"/>
    </source>
</evidence>
<evidence type="ECO:0000313" key="1">
    <source>
        <dbReference type="EMBL" id="SDT66249.1"/>
    </source>
</evidence>
<sequence>MFAALLAIASCQKNESKDQKAQSKPSTIAVTLNGIDKATAVKMMQNFINLRGNDSNPVKTSVWFDSATIHKMYRLLKSEGADGVRIYFISDGTVNNDHLENSIALVATKYNGEYTAVPWGMKHLDYYEHSSNDALFSNLKAINGVVNYGEKDEAVLYKTCNSCKPEMLSSTNNIHHISRSVAEQMVQQFGSHYINTISEWFDLDLFRSFAEDNVHDGIRIYFAAKPLDSPDAGRNGFLFTKTIQSTGLDTHVDDIQNKIAGQKQITDAQDNGEECPNNCN</sequence>
<accession>A0A1H2C7B4</accession>
<dbReference type="STRING" id="652787.SAMN05216490_4689"/>